<feature type="region of interest" description="Disordered" evidence="4">
    <location>
        <begin position="793"/>
        <end position="866"/>
    </location>
</feature>
<dbReference type="PANTHER" id="PTHR47424:SF2">
    <property type="entry name" value="TRANSCRIPTION FACTOR DOMAIN-CONTAINING PROTEIN-RELATED"/>
    <property type="match status" value="1"/>
</dbReference>
<feature type="compositionally biased region" description="Low complexity" evidence="4">
    <location>
        <begin position="809"/>
        <end position="845"/>
    </location>
</feature>
<dbReference type="GO" id="GO:0005634">
    <property type="term" value="C:nucleus"/>
    <property type="evidence" value="ECO:0007669"/>
    <property type="project" value="TreeGrafter"/>
</dbReference>
<name>A0A1Q2YF05_9ASCO</name>
<comment type="caution">
    <text evidence="6">The sequence shown here is derived from an EMBL/GenBank/DDBJ whole genome shotgun (WGS) entry which is preliminary data.</text>
</comment>
<feature type="compositionally biased region" description="Polar residues" evidence="4">
    <location>
        <begin position="793"/>
        <end position="808"/>
    </location>
</feature>
<dbReference type="GO" id="GO:0000978">
    <property type="term" value="F:RNA polymerase II cis-regulatory region sequence-specific DNA binding"/>
    <property type="evidence" value="ECO:0007669"/>
    <property type="project" value="TreeGrafter"/>
</dbReference>
<gene>
    <name evidence="6" type="ORF">PMKS-001619</name>
</gene>
<dbReference type="GO" id="GO:0000435">
    <property type="term" value="P:positive regulation of transcription from RNA polymerase II promoter by galactose"/>
    <property type="evidence" value="ECO:0007669"/>
    <property type="project" value="TreeGrafter"/>
</dbReference>
<dbReference type="OrthoDB" id="3364175at2759"/>
<evidence type="ECO:0000256" key="3">
    <source>
        <dbReference type="ARBA" id="ARBA00023242"/>
    </source>
</evidence>
<feature type="compositionally biased region" description="Low complexity" evidence="4">
    <location>
        <begin position="167"/>
        <end position="176"/>
    </location>
</feature>
<dbReference type="CDD" id="cd12148">
    <property type="entry name" value="fungal_TF_MHR"/>
    <property type="match status" value="1"/>
</dbReference>
<sequence length="1026" mass="113015">MGAVGESGESNMADSLRSQPKLPERYLTDNSDKSVFEWSEFDNATAEEEHEHPGDRNNSNGNNVVSPFSSPKSSFSKSDSTVSLNNLSTPPTSLQQSNIQYNSSFTSLDGMGANPASKSGFLGAGSSTTFLRIMKANELNVTKKEHTSPPHPASAVSAGHSLPPPTSSTSQSSSKTNLADAEHLEFQGQNNNSSASRLTSNIKQLDLSDKKLQLGYIETYFKTYHMSYPLLSKRYFLNHLDQNHPKEHSSWWCLYYTVVALGCWCVQGDSTNHDLQYYKIAKSHLSQVFESGNIGYVISLILLSNYAQKRNKPNTGWNYLGLAVSMAVSLGLYKEIESKDLEKRNIQDLKAFIYDQESKRRIWWCLYMFDAGAAITFGRPSHIPVPDMVDVRLPANVDDEKLDELLNDANFLSQYTLSKSPSLPSSDSPTIYSAMIEQSKLSILSDPFYARIISKNRPSLAECHSMHLKLQEFSENLPDYFGKNMDYIKKRYFKNDASLIPDWFTLSRSRLIWRIANLQILIFRPYIWQKIVLISTGKSSNVPKEAALSEDSKNARRVCLHAASKTIQNIMEYLNSTSGKLSPLSCWYTIYFLFQAILIPLACQCSNPSSKHNYEWWSDIIKGKRALAMLSTSNSTCINLIHLIDAILKRHNAVLKLNNFELSDLISSAANDPGNASSDSTIGDKRRSSINCAKSYSSPDLVVDFGLAKRKQYSSLFPTRISSAFQSAASTPTSVTSEKLMTNKSMEDLKDLKSAITGKAKDHGGSFSNGFKNNVNMDTVTPFLLLNPKQENMSSTKSGVLPSTSEVFSSSTANSGVNSSSSSSSNSNSRGSLTHAASSISSSSSEKLTNPVQQSHKSTLRAPDENLTNSAVYDELNQITDALPSLSPIKELTDNVSQWAVDNKYSGTASKFNSAYDGLNFVASPSVDLPNNGYADSFNAGVGSMFGPAPSPFPTATTPLAKSTSLHTNTEPEDVKMEDNPEAIFDAETPSAKEVLLNDIYSLIFEEFTDPSSYTYNFGSAGEPDK</sequence>
<keyword evidence="3" id="KW-0539">Nucleus</keyword>
<keyword evidence="2" id="KW-0804">Transcription</keyword>
<feature type="domain" description="Xylanolytic transcriptional activator regulatory" evidence="5">
    <location>
        <begin position="316"/>
        <end position="400"/>
    </location>
</feature>
<dbReference type="Pfam" id="PF04082">
    <property type="entry name" value="Fungal_trans"/>
    <property type="match status" value="1"/>
</dbReference>
<dbReference type="PANTHER" id="PTHR47424">
    <property type="entry name" value="REGULATORY PROTEIN GAL4"/>
    <property type="match status" value="1"/>
</dbReference>
<evidence type="ECO:0000313" key="6">
    <source>
        <dbReference type="EMBL" id="GAV28150.1"/>
    </source>
</evidence>
<accession>A0A1Q2YF05</accession>
<proteinExistence type="predicted"/>
<feature type="compositionally biased region" description="Polar residues" evidence="4">
    <location>
        <begin position="846"/>
        <end position="857"/>
    </location>
</feature>
<dbReference type="AlphaFoldDB" id="A0A1Q2YF05"/>
<protein>
    <recommendedName>
        <fullName evidence="5">Xylanolytic transcriptional activator regulatory domain-containing protein</fullName>
    </recommendedName>
</protein>
<feature type="compositionally biased region" description="Low complexity" evidence="4">
    <location>
        <begin position="65"/>
        <end position="83"/>
    </location>
</feature>
<dbReference type="Proteomes" id="UP000186136">
    <property type="component" value="Unassembled WGS sequence"/>
</dbReference>
<organism evidence="6 7">
    <name type="scientific">Pichia membranifaciens</name>
    <dbReference type="NCBI Taxonomy" id="4926"/>
    <lineage>
        <taxon>Eukaryota</taxon>
        <taxon>Fungi</taxon>
        <taxon>Dikarya</taxon>
        <taxon>Ascomycota</taxon>
        <taxon>Saccharomycotina</taxon>
        <taxon>Pichiomycetes</taxon>
        <taxon>Pichiales</taxon>
        <taxon>Pichiaceae</taxon>
        <taxon>Pichia</taxon>
    </lineage>
</organism>
<dbReference type="InterPro" id="IPR051127">
    <property type="entry name" value="Fungal_SecMet_Regulators"/>
</dbReference>
<dbReference type="InterPro" id="IPR007219">
    <property type="entry name" value="XnlR_reg_dom"/>
</dbReference>
<feature type="compositionally biased region" description="Basic and acidic residues" evidence="4">
    <location>
        <begin position="22"/>
        <end position="35"/>
    </location>
</feature>
<dbReference type="SMART" id="SM00906">
    <property type="entry name" value="Fungal_trans"/>
    <property type="match status" value="1"/>
</dbReference>
<feature type="region of interest" description="Disordered" evidence="4">
    <location>
        <begin position="1"/>
        <end position="98"/>
    </location>
</feature>
<evidence type="ECO:0000256" key="4">
    <source>
        <dbReference type="SAM" id="MobiDB-lite"/>
    </source>
</evidence>
<dbReference type="GO" id="GO:0008270">
    <property type="term" value="F:zinc ion binding"/>
    <property type="evidence" value="ECO:0007669"/>
    <property type="project" value="InterPro"/>
</dbReference>
<dbReference type="GO" id="GO:0006351">
    <property type="term" value="P:DNA-templated transcription"/>
    <property type="evidence" value="ECO:0007669"/>
    <property type="project" value="InterPro"/>
</dbReference>
<feature type="compositionally biased region" description="Polar residues" evidence="4">
    <location>
        <begin position="84"/>
        <end position="98"/>
    </location>
</feature>
<keyword evidence="1" id="KW-0805">Transcription regulation</keyword>
<keyword evidence="7" id="KW-1185">Reference proteome</keyword>
<feature type="region of interest" description="Disordered" evidence="4">
    <location>
        <begin position="142"/>
        <end position="178"/>
    </location>
</feature>
<feature type="compositionally biased region" description="Polar residues" evidence="4">
    <location>
        <begin position="8"/>
        <end position="18"/>
    </location>
</feature>
<evidence type="ECO:0000256" key="2">
    <source>
        <dbReference type="ARBA" id="ARBA00023163"/>
    </source>
</evidence>
<dbReference type="EMBL" id="BDGI01000057">
    <property type="protein sequence ID" value="GAV28150.1"/>
    <property type="molecule type" value="Genomic_DNA"/>
</dbReference>
<dbReference type="GO" id="GO:0000981">
    <property type="term" value="F:DNA-binding transcription factor activity, RNA polymerase II-specific"/>
    <property type="evidence" value="ECO:0007669"/>
    <property type="project" value="TreeGrafter"/>
</dbReference>
<evidence type="ECO:0000256" key="1">
    <source>
        <dbReference type="ARBA" id="ARBA00023015"/>
    </source>
</evidence>
<reference evidence="6 7" key="1">
    <citation type="submission" date="2016-08" db="EMBL/GenBank/DDBJ databases">
        <title>Whole genome shotgun sequence of Pichia membranifaciens KS47-1.</title>
        <authorList>
            <person name="Konishi M."/>
            <person name="Ishida M."/>
            <person name="Arakawa T."/>
            <person name="Kato Y."/>
            <person name="Horiuchi J."/>
        </authorList>
    </citation>
    <scope>NUCLEOTIDE SEQUENCE [LARGE SCALE GENOMIC DNA]</scope>
    <source>
        <strain evidence="6 7">KS47-1</strain>
    </source>
</reference>
<evidence type="ECO:0000313" key="7">
    <source>
        <dbReference type="Proteomes" id="UP000186136"/>
    </source>
</evidence>
<evidence type="ECO:0000259" key="5">
    <source>
        <dbReference type="SMART" id="SM00906"/>
    </source>
</evidence>